<dbReference type="AlphaFoldDB" id="A0A831XKI6"/>
<dbReference type="EMBL" id="DSOV01000007">
    <property type="protein sequence ID" value="HEN41218.1"/>
    <property type="molecule type" value="Genomic_DNA"/>
</dbReference>
<sequence>MGAPSSNSSSGLTFNLGDDRRLRAIYVPGGEKTPVNLGFLRHALMAAGFADLFIYDHALVELIKRYNAASQDFVHDIGEQRDGTFTIRNTPDNIEAYLTLTRPYGGRPVRLEQVLQALRERGIVYGVLVPEIEAAVAAGEASDRLIARGIPHVPGTDAELVSLIPQRHDRRPEPLDSDIVDYRNRGDIVSVRAGEPLMRRIPPVPGKPGVNLMGKEVPPPPTKDIQFAPNLAGTAIAPDDPDLLVAAIDGQPVLVANGAVVEPVITMKTVDLSTGNISFKGSIDIAGDVAIGMTVRATGDITIGGVVEGATVEAEGNIVVKGGIIGQGEVRDGKGNLGHEAARIRARGNVEALFVENAHVDAGGMIQIEGFAMQSELVAGTRVVVGQEGSAKGHIIGGSCQAVSRVQAVTLGSHAGVHTAVSVGADPHAKERLTAVRQKIGSVERELEELTKRLDYLSSPTHGAAPEQISETRLAKDRLSTVLSELTGEKKRLQKRLEQAADAQIRVERAVLSGVVISIGTKTLEVKDDLEGGVTFRLEEDAIVVSP</sequence>
<dbReference type="Pfam" id="PF03961">
    <property type="entry name" value="FapA"/>
    <property type="match status" value="1"/>
</dbReference>
<protein>
    <submittedName>
        <fullName evidence="3">DUF342 domain-containing protein</fullName>
    </submittedName>
</protein>
<dbReference type="PANTHER" id="PTHR38032:SF1">
    <property type="entry name" value="RNA-BINDING PROTEIN KHPB N-TERMINAL DOMAIN-CONTAINING PROTEIN"/>
    <property type="match status" value="1"/>
</dbReference>
<evidence type="ECO:0000313" key="3">
    <source>
        <dbReference type="EMBL" id="HEN41218.1"/>
    </source>
</evidence>
<comment type="caution">
    <text evidence="3">The sequence shown here is derived from an EMBL/GenBank/DDBJ whole genome shotgun (WGS) entry which is preliminary data.</text>
</comment>
<evidence type="ECO:0000259" key="2">
    <source>
        <dbReference type="Pfam" id="PF20250"/>
    </source>
</evidence>
<dbReference type="InterPro" id="IPR046866">
    <property type="entry name" value="FapA_N"/>
</dbReference>
<feature type="coiled-coil region" evidence="1">
    <location>
        <begin position="433"/>
        <end position="510"/>
    </location>
</feature>
<accession>A0A831XKI6</accession>
<gene>
    <name evidence="3" type="ORF">ENQ87_02395</name>
</gene>
<feature type="domain" description="Flagellar Assembly Protein A N-terminal region" evidence="2">
    <location>
        <begin position="86"/>
        <end position="255"/>
    </location>
</feature>
<dbReference type="InterPro" id="IPR005646">
    <property type="entry name" value="FapA"/>
</dbReference>
<dbReference type="Pfam" id="PF20250">
    <property type="entry name" value="FapA_N"/>
    <property type="match status" value="1"/>
</dbReference>
<reference evidence="3" key="1">
    <citation type="journal article" date="2020" name="mSystems">
        <title>Genome- and Community-Level Interaction Insights into Carbon Utilization and Element Cycling Functions of Hydrothermarchaeota in Hydrothermal Sediment.</title>
        <authorList>
            <person name="Zhou Z."/>
            <person name="Liu Y."/>
            <person name="Xu W."/>
            <person name="Pan J."/>
            <person name="Luo Z.H."/>
            <person name="Li M."/>
        </authorList>
    </citation>
    <scope>NUCLEOTIDE SEQUENCE [LARGE SCALE GENOMIC DNA]</scope>
    <source>
        <strain evidence="3">SpSt-349</strain>
    </source>
</reference>
<keyword evidence="1" id="KW-0175">Coiled coil</keyword>
<proteinExistence type="predicted"/>
<dbReference type="InterPro" id="IPR046865">
    <property type="entry name" value="FapA_b_solenoid"/>
</dbReference>
<evidence type="ECO:0000256" key="1">
    <source>
        <dbReference type="SAM" id="Coils"/>
    </source>
</evidence>
<dbReference type="PANTHER" id="PTHR38032">
    <property type="entry name" value="POLYMERASE-RELATED"/>
    <property type="match status" value="1"/>
</dbReference>
<name>A0A831XKI6_GEOME</name>
<organism evidence="3">
    <name type="scientific">Geobacter metallireducens</name>
    <dbReference type="NCBI Taxonomy" id="28232"/>
    <lineage>
        <taxon>Bacteria</taxon>
        <taxon>Pseudomonadati</taxon>
        <taxon>Thermodesulfobacteriota</taxon>
        <taxon>Desulfuromonadia</taxon>
        <taxon>Geobacterales</taxon>
        <taxon>Geobacteraceae</taxon>
        <taxon>Geobacter</taxon>
    </lineage>
</organism>